<name>A0A8J3H6C4_9RHOB</name>
<reference evidence="2" key="2">
    <citation type="submission" date="2020-09" db="EMBL/GenBank/DDBJ databases">
        <authorList>
            <person name="Sun Q."/>
            <person name="Zhou Y."/>
        </authorList>
    </citation>
    <scope>NUCLEOTIDE SEQUENCE</scope>
    <source>
        <strain evidence="2">CGMCC 1.7081</strain>
    </source>
</reference>
<organism evidence="2 3">
    <name type="scientific">Pseudodonghicola xiamenensis</name>
    <dbReference type="NCBI Taxonomy" id="337702"/>
    <lineage>
        <taxon>Bacteria</taxon>
        <taxon>Pseudomonadati</taxon>
        <taxon>Pseudomonadota</taxon>
        <taxon>Alphaproteobacteria</taxon>
        <taxon>Rhodobacterales</taxon>
        <taxon>Paracoccaceae</taxon>
        <taxon>Pseudodonghicola</taxon>
    </lineage>
</organism>
<evidence type="ECO:0000259" key="1">
    <source>
        <dbReference type="PROSITE" id="PS51340"/>
    </source>
</evidence>
<dbReference type="AlphaFoldDB" id="A0A8J3H6C4"/>
<dbReference type="GO" id="GO:0030170">
    <property type="term" value="F:pyridoxal phosphate binding"/>
    <property type="evidence" value="ECO:0007669"/>
    <property type="project" value="InterPro"/>
</dbReference>
<protein>
    <submittedName>
        <fullName evidence="2">Molybdenum cofactor sulfurase</fullName>
    </submittedName>
</protein>
<feature type="domain" description="MOSC" evidence="1">
    <location>
        <begin position="26"/>
        <end position="183"/>
    </location>
</feature>
<dbReference type="InterPro" id="IPR011037">
    <property type="entry name" value="Pyrv_Knase-like_insert_dom_sf"/>
</dbReference>
<dbReference type="PANTHER" id="PTHR36930:SF1">
    <property type="entry name" value="MOSC DOMAIN-CONTAINING PROTEIN"/>
    <property type="match status" value="1"/>
</dbReference>
<accession>A0A8J3H6C4</accession>
<dbReference type="Proteomes" id="UP000611500">
    <property type="component" value="Unassembled WGS sequence"/>
</dbReference>
<proteinExistence type="predicted"/>
<dbReference type="PROSITE" id="PS51340">
    <property type="entry name" value="MOSC"/>
    <property type="match status" value="1"/>
</dbReference>
<dbReference type="GO" id="GO:0003824">
    <property type="term" value="F:catalytic activity"/>
    <property type="evidence" value="ECO:0007669"/>
    <property type="project" value="InterPro"/>
</dbReference>
<dbReference type="PANTHER" id="PTHR36930">
    <property type="entry name" value="METAL-SULFUR CLUSTER BIOSYNTHESIS PROTEINS YUAD-RELATED"/>
    <property type="match status" value="1"/>
</dbReference>
<dbReference type="Gene3D" id="2.40.33.20">
    <property type="entry name" value="PK beta-barrel domain-like"/>
    <property type="match status" value="1"/>
</dbReference>
<dbReference type="Pfam" id="PF03473">
    <property type="entry name" value="MOSC"/>
    <property type="match status" value="1"/>
</dbReference>
<dbReference type="SUPFAM" id="SSF50800">
    <property type="entry name" value="PK beta-barrel domain-like"/>
    <property type="match status" value="1"/>
</dbReference>
<evidence type="ECO:0000313" key="2">
    <source>
        <dbReference type="EMBL" id="GHG84171.1"/>
    </source>
</evidence>
<dbReference type="RefSeq" id="WP_028092306.1">
    <property type="nucleotide sequence ID" value="NZ_BNAP01000003.1"/>
</dbReference>
<keyword evidence="3" id="KW-1185">Reference proteome</keyword>
<comment type="caution">
    <text evidence="2">The sequence shown here is derived from an EMBL/GenBank/DDBJ whole genome shotgun (WGS) entry which is preliminary data.</text>
</comment>
<dbReference type="GO" id="GO:0030151">
    <property type="term" value="F:molybdenum ion binding"/>
    <property type="evidence" value="ECO:0007669"/>
    <property type="project" value="InterPro"/>
</dbReference>
<reference evidence="2" key="1">
    <citation type="journal article" date="2014" name="Int. J. Syst. Evol. Microbiol.">
        <title>Complete genome sequence of Corynebacterium casei LMG S-19264T (=DSM 44701T), isolated from a smear-ripened cheese.</title>
        <authorList>
            <consortium name="US DOE Joint Genome Institute (JGI-PGF)"/>
            <person name="Walter F."/>
            <person name="Albersmeier A."/>
            <person name="Kalinowski J."/>
            <person name="Ruckert C."/>
        </authorList>
    </citation>
    <scope>NUCLEOTIDE SEQUENCE</scope>
    <source>
        <strain evidence="2">CGMCC 1.7081</strain>
    </source>
</reference>
<dbReference type="EMBL" id="BNAP01000003">
    <property type="protein sequence ID" value="GHG84171.1"/>
    <property type="molecule type" value="Genomic_DNA"/>
</dbReference>
<dbReference type="InterPro" id="IPR005302">
    <property type="entry name" value="MoCF_Sase_C"/>
</dbReference>
<dbReference type="InterPro" id="IPR052716">
    <property type="entry name" value="MOSC_domain"/>
</dbReference>
<evidence type="ECO:0000313" key="3">
    <source>
        <dbReference type="Proteomes" id="UP000611500"/>
    </source>
</evidence>
<gene>
    <name evidence="2" type="ORF">GCM10010961_09950</name>
</gene>
<sequence>MAALVKTEFEAEVIWLGHVPAAGRSLRARSAERLELGFDGLVEDRHGGAVRPSCSRVLNLYPRNTKIRNVRQLSILSEEELGRIAEGMGMERLEPALLGATMVLRGIPDFTHVPPSSRLQAAGGLTLTVDMENLPCVLPGREIEAEEPGRGAAFKPAAAGLRGVTAWVERPGALAVGDRLGLFIPAQRAWQSGSNLHR</sequence>